<dbReference type="KEGG" id="tad:TRIADDRAFT_59813"/>
<dbReference type="HOGENOM" id="CLU_605999_0_0_1"/>
<dbReference type="GeneID" id="6756986"/>
<dbReference type="PANTHER" id="PTHR11945">
    <property type="entry name" value="MADS BOX PROTEIN"/>
    <property type="match status" value="1"/>
</dbReference>
<feature type="compositionally biased region" description="Polar residues" evidence="6">
    <location>
        <begin position="1"/>
        <end position="39"/>
    </location>
</feature>
<evidence type="ECO:0000256" key="2">
    <source>
        <dbReference type="ARBA" id="ARBA00023015"/>
    </source>
</evidence>
<proteinExistence type="predicted"/>
<feature type="compositionally biased region" description="Basic and acidic residues" evidence="6">
    <location>
        <begin position="48"/>
        <end position="58"/>
    </location>
</feature>
<dbReference type="PRINTS" id="PR00404">
    <property type="entry name" value="MADSDOMAIN"/>
</dbReference>
<evidence type="ECO:0000256" key="5">
    <source>
        <dbReference type="ARBA" id="ARBA00023242"/>
    </source>
</evidence>
<organism evidence="8 9">
    <name type="scientific">Trichoplax adhaerens</name>
    <name type="common">Trichoplax reptans</name>
    <dbReference type="NCBI Taxonomy" id="10228"/>
    <lineage>
        <taxon>Eukaryota</taxon>
        <taxon>Metazoa</taxon>
        <taxon>Placozoa</taxon>
        <taxon>Uniplacotomia</taxon>
        <taxon>Trichoplacea</taxon>
        <taxon>Trichoplacidae</taxon>
        <taxon>Trichoplax</taxon>
    </lineage>
</organism>
<dbReference type="STRING" id="10228.B3S6I1"/>
<dbReference type="GO" id="GO:0045944">
    <property type="term" value="P:positive regulation of transcription by RNA polymerase II"/>
    <property type="evidence" value="ECO:0000318"/>
    <property type="project" value="GO_Central"/>
</dbReference>
<evidence type="ECO:0000256" key="3">
    <source>
        <dbReference type="ARBA" id="ARBA00023125"/>
    </source>
</evidence>
<dbReference type="GO" id="GO:0000978">
    <property type="term" value="F:RNA polymerase II cis-regulatory region sequence-specific DNA binding"/>
    <property type="evidence" value="ECO:0000318"/>
    <property type="project" value="GO_Central"/>
</dbReference>
<keyword evidence="2" id="KW-0805">Transcription regulation</keyword>
<accession>B3S6I1</accession>
<dbReference type="InterPro" id="IPR002100">
    <property type="entry name" value="TF_MADSbox"/>
</dbReference>
<dbReference type="GO" id="GO:0000981">
    <property type="term" value="F:DNA-binding transcription factor activity, RNA polymerase II-specific"/>
    <property type="evidence" value="ECO:0000318"/>
    <property type="project" value="GO_Central"/>
</dbReference>
<gene>
    <name evidence="8" type="ORF">TRIADDRAFT_59813</name>
</gene>
<evidence type="ECO:0000256" key="6">
    <source>
        <dbReference type="SAM" id="MobiDB-lite"/>
    </source>
</evidence>
<keyword evidence="9" id="KW-1185">Reference proteome</keyword>
<sequence>MNVTPTNSANDSQIDQRTSTISNTNSLPPIFSHNQQSHIGSIRMNQRRTRDTLSENKESNGIPSSTNDSGLNSSNSSSNPQCPSDHTAIASASLPQSSLVSPSSMPQENRETAHDMSKKRSRGRQKIPICLIERKDKRNTTFSKRKKGLLKKVDEICTLTDCQALVILVPTTSNVYTYSTRNFQSMLRMEEGRNLILQCMISNCGVVSPERMRPEGYHEKDIGMAIADYRLKKNNGIMDQTIGRLPRKRSAKTAKLAVPQSVQFDPSRNSSQIKRQIHPSAVQHVIPHTIKTETSPINNESFNIRGSTTSAKMRHLGNVSNGTLIKAHNPGIVYRGNNPSNPVNIHSSGIIGNNMSSQGSNLQPHMRYIAENATMRRDSGALRHPYHYGPNDPLLKPNYPVLQRGYPGDPQSEYHYQSDSQSDRQRMAFKCDDNSNTTDDSDDYSDSSDRKC</sequence>
<dbReference type="GO" id="GO:0005634">
    <property type="term" value="C:nucleus"/>
    <property type="evidence" value="ECO:0007669"/>
    <property type="project" value="UniProtKB-SubCell"/>
</dbReference>
<feature type="region of interest" description="Disordered" evidence="6">
    <location>
        <begin position="1"/>
        <end position="128"/>
    </location>
</feature>
<dbReference type="OrthoDB" id="2284405at2759"/>
<dbReference type="Proteomes" id="UP000009022">
    <property type="component" value="Unassembled WGS sequence"/>
</dbReference>
<dbReference type="InterPro" id="IPR033897">
    <property type="entry name" value="SRF-like_MADS-box"/>
</dbReference>
<dbReference type="PANTHER" id="PTHR11945:SF534">
    <property type="entry name" value="MYOCYTE-SPECIFIC ENHANCER FACTOR 2"/>
    <property type="match status" value="1"/>
</dbReference>
<comment type="subcellular location">
    <subcellularLocation>
        <location evidence="1">Nucleus</location>
    </subcellularLocation>
</comment>
<dbReference type="AlphaFoldDB" id="B3S6I1"/>
<keyword evidence="3" id="KW-0238">DNA-binding</keyword>
<evidence type="ECO:0000256" key="4">
    <source>
        <dbReference type="ARBA" id="ARBA00023163"/>
    </source>
</evidence>
<feature type="compositionally biased region" description="Low complexity" evidence="6">
    <location>
        <begin position="90"/>
        <end position="104"/>
    </location>
</feature>
<dbReference type="CDD" id="cd00266">
    <property type="entry name" value="MADS_SRF_like"/>
    <property type="match status" value="1"/>
</dbReference>
<dbReference type="eggNOG" id="KOG0015">
    <property type="taxonomic scope" value="Eukaryota"/>
</dbReference>
<dbReference type="Gene3D" id="3.40.1810.10">
    <property type="entry name" value="Transcription factor, MADS-box"/>
    <property type="match status" value="1"/>
</dbReference>
<dbReference type="Pfam" id="PF00319">
    <property type="entry name" value="SRF-TF"/>
    <property type="match status" value="1"/>
</dbReference>
<feature type="compositionally biased region" description="Low complexity" evidence="6">
    <location>
        <begin position="64"/>
        <end position="79"/>
    </location>
</feature>
<name>B3S6I1_TRIAD</name>
<evidence type="ECO:0000259" key="7">
    <source>
        <dbReference type="PROSITE" id="PS50066"/>
    </source>
</evidence>
<evidence type="ECO:0000313" key="8">
    <source>
        <dbReference type="EMBL" id="EDV21763.1"/>
    </source>
</evidence>
<dbReference type="SUPFAM" id="SSF55455">
    <property type="entry name" value="SRF-like"/>
    <property type="match status" value="1"/>
</dbReference>
<keyword evidence="5" id="KW-0539">Nucleus</keyword>
<dbReference type="InParanoid" id="B3S6I1"/>
<dbReference type="CTD" id="6756986"/>
<evidence type="ECO:0000313" key="9">
    <source>
        <dbReference type="Proteomes" id="UP000009022"/>
    </source>
</evidence>
<keyword evidence="4" id="KW-0804">Transcription</keyword>
<dbReference type="InterPro" id="IPR036879">
    <property type="entry name" value="TF_MADSbox_sf"/>
</dbReference>
<feature type="domain" description="MADS-box" evidence="7">
    <location>
        <begin position="122"/>
        <end position="182"/>
    </location>
</feature>
<evidence type="ECO:0000256" key="1">
    <source>
        <dbReference type="ARBA" id="ARBA00004123"/>
    </source>
</evidence>
<feature type="region of interest" description="Disordered" evidence="6">
    <location>
        <begin position="406"/>
        <end position="452"/>
    </location>
</feature>
<feature type="compositionally biased region" description="Basic and acidic residues" evidence="6">
    <location>
        <begin position="421"/>
        <end position="433"/>
    </location>
</feature>
<reference evidence="8 9" key="1">
    <citation type="journal article" date="2008" name="Nature">
        <title>The Trichoplax genome and the nature of placozoans.</title>
        <authorList>
            <person name="Srivastava M."/>
            <person name="Begovic E."/>
            <person name="Chapman J."/>
            <person name="Putnam N.H."/>
            <person name="Hellsten U."/>
            <person name="Kawashima T."/>
            <person name="Kuo A."/>
            <person name="Mitros T."/>
            <person name="Salamov A."/>
            <person name="Carpenter M.L."/>
            <person name="Signorovitch A.Y."/>
            <person name="Moreno M.A."/>
            <person name="Kamm K."/>
            <person name="Grimwood J."/>
            <person name="Schmutz J."/>
            <person name="Shapiro H."/>
            <person name="Grigoriev I.V."/>
            <person name="Buss L.W."/>
            <person name="Schierwater B."/>
            <person name="Dellaporta S.L."/>
            <person name="Rokhsar D.S."/>
        </authorList>
    </citation>
    <scope>NUCLEOTIDE SEQUENCE [LARGE SCALE GENOMIC DNA]</scope>
    <source>
        <strain evidence="8 9">Grell-BS-1999</strain>
    </source>
</reference>
<dbReference type="SMART" id="SM00432">
    <property type="entry name" value="MADS"/>
    <property type="match status" value="1"/>
</dbReference>
<dbReference type="GO" id="GO:0046983">
    <property type="term" value="F:protein dimerization activity"/>
    <property type="evidence" value="ECO:0007669"/>
    <property type="project" value="InterPro"/>
</dbReference>
<dbReference type="PROSITE" id="PS50066">
    <property type="entry name" value="MADS_BOX_2"/>
    <property type="match status" value="1"/>
</dbReference>
<dbReference type="RefSeq" id="XP_002115911.1">
    <property type="nucleotide sequence ID" value="XM_002115875.1"/>
</dbReference>
<dbReference type="PhylomeDB" id="B3S6I1"/>
<dbReference type="EMBL" id="DS985252">
    <property type="protein sequence ID" value="EDV21763.1"/>
    <property type="molecule type" value="Genomic_DNA"/>
</dbReference>
<feature type="compositionally biased region" description="Basic and acidic residues" evidence="6">
    <location>
        <begin position="108"/>
        <end position="118"/>
    </location>
</feature>
<protein>
    <recommendedName>
        <fullName evidence="7">MADS-box domain-containing protein</fullName>
    </recommendedName>
</protein>